<dbReference type="InterPro" id="IPR037401">
    <property type="entry name" value="SnoaL-like"/>
</dbReference>
<dbReference type="OrthoDB" id="4571298at2"/>
<accession>A0A4R5LTY4</accession>
<evidence type="ECO:0000313" key="3">
    <source>
        <dbReference type="Proteomes" id="UP000295554"/>
    </source>
</evidence>
<feature type="domain" description="SnoaL-like" evidence="1">
    <location>
        <begin position="9"/>
        <end position="140"/>
    </location>
</feature>
<sequence length="169" mass="18326">MSQVDPVTRSEIVDVYNAYAEGIDSKNWPLVRACFADEIYIDYGDTGADTGGEGAMRNAEDWLLALQSVIDGFDLTRHSLSNFRFCRTEQGVECRAYLVAEHIIFTDPGNKVATDAEVAIVVGEYTNVFAGADAGWKIVSSKLDTQYCRGNIALFAEAVERAAATPAAG</sequence>
<dbReference type="SUPFAM" id="SSF54427">
    <property type="entry name" value="NTF2-like"/>
    <property type="match status" value="1"/>
</dbReference>
<gene>
    <name evidence="2" type="ORF">E2F43_00965</name>
</gene>
<dbReference type="RefSeq" id="WP_133209011.1">
    <property type="nucleotide sequence ID" value="NZ_SMSE01000001.1"/>
</dbReference>
<evidence type="ECO:0000259" key="1">
    <source>
        <dbReference type="Pfam" id="PF13577"/>
    </source>
</evidence>
<dbReference type="EMBL" id="SMSE01000001">
    <property type="protein sequence ID" value="TDG14846.1"/>
    <property type="molecule type" value="Genomic_DNA"/>
</dbReference>
<dbReference type="Pfam" id="PF13577">
    <property type="entry name" value="SnoaL_4"/>
    <property type="match status" value="1"/>
</dbReference>
<dbReference type="Gene3D" id="3.10.450.50">
    <property type="match status" value="1"/>
</dbReference>
<reference evidence="2 3" key="1">
    <citation type="submission" date="2019-03" db="EMBL/GenBank/DDBJ databases">
        <title>Seongchinamella monodicae gen. nov., sp. nov., a novel member of the Gammaproteobacteria isolated from a tidal mudflat of beach.</title>
        <authorList>
            <person name="Yang H.G."/>
            <person name="Kang J.W."/>
            <person name="Lee S.D."/>
        </authorList>
    </citation>
    <scope>NUCLEOTIDE SEQUENCE [LARGE SCALE GENOMIC DNA]</scope>
    <source>
        <strain evidence="2 3">GH4-78</strain>
    </source>
</reference>
<proteinExistence type="predicted"/>
<dbReference type="CDD" id="cd00531">
    <property type="entry name" value="NTF2_like"/>
    <property type="match status" value="1"/>
</dbReference>
<dbReference type="InterPro" id="IPR032710">
    <property type="entry name" value="NTF2-like_dom_sf"/>
</dbReference>
<name>A0A4R5LTY4_9GAMM</name>
<comment type="caution">
    <text evidence="2">The sequence shown here is derived from an EMBL/GenBank/DDBJ whole genome shotgun (WGS) entry which is preliminary data.</text>
</comment>
<keyword evidence="3" id="KW-1185">Reference proteome</keyword>
<dbReference type="AlphaFoldDB" id="A0A4R5LTY4"/>
<protein>
    <submittedName>
        <fullName evidence="2">Nuclear transport factor 2 family protein</fullName>
    </submittedName>
</protein>
<evidence type="ECO:0000313" key="2">
    <source>
        <dbReference type="EMBL" id="TDG14846.1"/>
    </source>
</evidence>
<organism evidence="2 3">
    <name type="scientific">Seongchinamella unica</name>
    <dbReference type="NCBI Taxonomy" id="2547392"/>
    <lineage>
        <taxon>Bacteria</taxon>
        <taxon>Pseudomonadati</taxon>
        <taxon>Pseudomonadota</taxon>
        <taxon>Gammaproteobacteria</taxon>
        <taxon>Cellvibrionales</taxon>
        <taxon>Halieaceae</taxon>
        <taxon>Seongchinamella</taxon>
    </lineage>
</organism>
<dbReference type="Proteomes" id="UP000295554">
    <property type="component" value="Unassembled WGS sequence"/>
</dbReference>